<dbReference type="RefSeq" id="WP_306349101.1">
    <property type="nucleotide sequence ID" value="NZ_JASAWV010000004.1"/>
</dbReference>
<dbReference type="AlphaFoldDB" id="A0AAW8CHE0"/>
<evidence type="ECO:0000313" key="3">
    <source>
        <dbReference type="Proteomes" id="UP001226020"/>
    </source>
</evidence>
<reference evidence="2 3" key="1">
    <citation type="journal article" date="2023" name="Front. Microbiol.">
        <title>Phylogeography and host specificity of Pasteurellaceae pathogenic to sea-farmed fish in the north-east Atlantic.</title>
        <authorList>
            <person name="Gulla S."/>
            <person name="Colquhoun D.J."/>
            <person name="Olsen A.B."/>
            <person name="Spilsberg B."/>
            <person name="Lagesen K."/>
            <person name="Aakesson C.P."/>
            <person name="Strom S."/>
            <person name="Manji F."/>
            <person name="Birkbeck T.H."/>
            <person name="Nilsen H.K."/>
        </authorList>
    </citation>
    <scope>NUCLEOTIDE SEQUENCE [LARGE SCALE GENOMIC DNA]</scope>
    <source>
        <strain evidence="2 3">NVIB3131</strain>
    </source>
</reference>
<accession>A0AAW8CHE0</accession>
<keyword evidence="1" id="KW-0472">Membrane</keyword>
<keyword evidence="3" id="KW-1185">Reference proteome</keyword>
<dbReference type="Proteomes" id="UP001226020">
    <property type="component" value="Unassembled WGS sequence"/>
</dbReference>
<evidence type="ECO:0000313" key="2">
    <source>
        <dbReference type="EMBL" id="MDP8148004.1"/>
    </source>
</evidence>
<gene>
    <name evidence="2" type="ORF">QJU57_02775</name>
</gene>
<evidence type="ECO:0008006" key="4">
    <source>
        <dbReference type="Google" id="ProtNLM"/>
    </source>
</evidence>
<comment type="caution">
    <text evidence="2">The sequence shown here is derived from an EMBL/GenBank/DDBJ whole genome shotgun (WGS) entry which is preliminary data.</text>
</comment>
<feature type="transmembrane region" description="Helical" evidence="1">
    <location>
        <begin position="144"/>
        <end position="169"/>
    </location>
</feature>
<organism evidence="2 3">
    <name type="scientific">Phocoenobacter atlanticus subsp. atlanticus</name>
    <dbReference type="NCBI Taxonomy" id="3061285"/>
    <lineage>
        <taxon>Bacteria</taxon>
        <taxon>Pseudomonadati</taxon>
        <taxon>Pseudomonadota</taxon>
        <taxon>Gammaproteobacteria</taxon>
        <taxon>Pasteurellales</taxon>
        <taxon>Pasteurellaceae</taxon>
        <taxon>Phocoenobacter</taxon>
        <taxon>Phocoenobacter atlanticus</taxon>
    </lineage>
</organism>
<keyword evidence="1" id="KW-1133">Transmembrane helix</keyword>
<keyword evidence="1" id="KW-0812">Transmembrane</keyword>
<feature type="transmembrane region" description="Helical" evidence="1">
    <location>
        <begin position="195"/>
        <end position="212"/>
    </location>
</feature>
<protein>
    <recommendedName>
        <fullName evidence="4">DUF2007 domain-containing protein</fullName>
    </recommendedName>
</protein>
<dbReference type="EMBL" id="JASAXT010000004">
    <property type="protein sequence ID" value="MDP8148004.1"/>
    <property type="molecule type" value="Genomic_DNA"/>
</dbReference>
<evidence type="ECO:0000256" key="1">
    <source>
        <dbReference type="SAM" id="Phobius"/>
    </source>
</evidence>
<sequence length="215" mass="25315">MTQEYLKFRKCFNSEQAIELKNLLEQEGINVTLVDNLPADLTGNSLNNQPEIHLKPIDFKRAEQIIEKDAERRIEYIEDDYYLFDSPNEELYEILLKPDEWNAFDYTLAKRILKDRGKYIEPELLIKLKEKRLEELAQPKEYQALLITVGYIFAFLGGIFGVLIGYLLWKTKKTLPNGKMVYIHSEENRKQGKQIFYIGLVVTITVCIYRIIHFS</sequence>
<name>A0AAW8CHE0_9PAST</name>
<proteinExistence type="predicted"/>